<dbReference type="PANTHER" id="PTHR11686">
    <property type="entry name" value="GAMMA GLUTAMYL TRANSPEPTIDASE"/>
    <property type="match status" value="1"/>
</dbReference>
<evidence type="ECO:0000256" key="4">
    <source>
        <dbReference type="ARBA" id="ARBA00009381"/>
    </source>
</evidence>
<organism evidence="11 12">
    <name type="scientific">Microbotryum intermedium</name>
    <dbReference type="NCBI Taxonomy" id="269621"/>
    <lineage>
        <taxon>Eukaryota</taxon>
        <taxon>Fungi</taxon>
        <taxon>Dikarya</taxon>
        <taxon>Basidiomycota</taxon>
        <taxon>Pucciniomycotina</taxon>
        <taxon>Microbotryomycetes</taxon>
        <taxon>Microbotryales</taxon>
        <taxon>Microbotryaceae</taxon>
        <taxon>Microbotryum</taxon>
    </lineage>
</organism>
<feature type="binding site" evidence="7">
    <location>
        <position position="234"/>
    </location>
    <ligand>
        <name>L-glutamate</name>
        <dbReference type="ChEBI" id="CHEBI:29985"/>
    </ligand>
</feature>
<feature type="compositionally biased region" description="Low complexity" evidence="9">
    <location>
        <begin position="11"/>
        <end position="49"/>
    </location>
</feature>
<evidence type="ECO:0000256" key="7">
    <source>
        <dbReference type="PIRSR" id="PIRSR600101-2"/>
    </source>
</evidence>
<evidence type="ECO:0000256" key="6">
    <source>
        <dbReference type="PIRSR" id="PIRSR600101-1"/>
    </source>
</evidence>
<keyword evidence="10" id="KW-0812">Transmembrane</keyword>
<keyword evidence="8" id="KW-0808">Transferase</keyword>
<comment type="similarity">
    <text evidence="4">Belongs to the gamma-glutamyltransferase family.</text>
</comment>
<evidence type="ECO:0000256" key="3">
    <source>
        <dbReference type="ARBA" id="ARBA00005115"/>
    </source>
</evidence>
<dbReference type="NCBIfam" id="TIGR00066">
    <property type="entry name" value="g_glut_trans"/>
    <property type="match status" value="1"/>
</dbReference>
<feature type="region of interest" description="Disordered" evidence="9">
    <location>
        <begin position="1"/>
        <end position="70"/>
    </location>
</feature>
<dbReference type="FunFam" id="3.60.20.40:FF:000001">
    <property type="entry name" value="Gamma-glutamyltranspeptidase 1"/>
    <property type="match status" value="1"/>
</dbReference>
<evidence type="ECO:0000313" key="11">
    <source>
        <dbReference type="EMBL" id="SCV69782.1"/>
    </source>
</evidence>
<evidence type="ECO:0000256" key="10">
    <source>
        <dbReference type="SAM" id="Phobius"/>
    </source>
</evidence>
<dbReference type="Gene3D" id="3.60.20.40">
    <property type="match status" value="1"/>
</dbReference>
<keyword evidence="10" id="KW-0472">Membrane</keyword>
<dbReference type="Proteomes" id="UP000198372">
    <property type="component" value="Unassembled WGS sequence"/>
</dbReference>
<evidence type="ECO:0000256" key="1">
    <source>
        <dbReference type="ARBA" id="ARBA00001049"/>
    </source>
</evidence>
<dbReference type="SUPFAM" id="SSF56235">
    <property type="entry name" value="N-terminal nucleophile aminohydrolases (Ntn hydrolases)"/>
    <property type="match status" value="1"/>
</dbReference>
<dbReference type="FunFam" id="1.10.246.130:FF:000001">
    <property type="entry name" value="Gamma-glutamyltransferase 5 isoform 1"/>
    <property type="match status" value="1"/>
</dbReference>
<dbReference type="InterPro" id="IPR043137">
    <property type="entry name" value="GGT_ssub_C"/>
</dbReference>
<dbReference type="InterPro" id="IPR029055">
    <property type="entry name" value="Ntn_hydrolases_N"/>
</dbReference>
<dbReference type="EC" id="3.4.19.13" evidence="8"/>
<dbReference type="AlphaFoldDB" id="A0A238F7E4"/>
<protein>
    <recommendedName>
        <fullName evidence="8">Glutathione hydrolase</fullName>
        <ecNumber evidence="8">2.3.2.2</ecNumber>
        <ecNumber evidence="8">3.4.19.13</ecNumber>
    </recommendedName>
    <alternativeName>
        <fullName evidence="8">Gamma-glutamyltransferase</fullName>
    </alternativeName>
    <alternativeName>
        <fullName evidence="8">Gamma-glutamyltranspeptidase</fullName>
    </alternativeName>
</protein>
<accession>A0A238F7E4</accession>
<feature type="binding site" evidence="7">
    <location>
        <begin position="598"/>
        <end position="599"/>
    </location>
    <ligand>
        <name>L-glutamate</name>
        <dbReference type="ChEBI" id="CHEBI:29985"/>
    </ligand>
</feature>
<dbReference type="EMBL" id="FMSP01000005">
    <property type="protein sequence ID" value="SCV69782.1"/>
    <property type="molecule type" value="Genomic_DNA"/>
</dbReference>
<evidence type="ECO:0000256" key="8">
    <source>
        <dbReference type="RuleBase" id="RU368068"/>
    </source>
</evidence>
<dbReference type="InterPro" id="IPR043138">
    <property type="entry name" value="GGT_lsub"/>
</dbReference>
<feature type="active site" description="Nucleophile" evidence="6">
    <location>
        <position position="519"/>
    </location>
</feature>
<sequence length="718" mass="76975">MTDLEQGVGGPSKTRSSRVNSSASQSNSPARRLRASSSASASGSGSGSAPHAHETTPLLSAPPLAQRPSYRKRALSKSIVVESNSNRYWTRVAAGVLGLVLLVTGVVLIILRSEGKLGRSRGDEGDSDGGGPNDTPDYSRLPPAKPGLRNPNYLVSGRNGAVATEVEVCSQIGVDVLKENGTATDAAIASAICIGVTNMFSAGIGGGGFMVVRPSTSHVNLNPRCTEPIAIDFRETAPSGSSATMFSPRPDDPSFDAARASKIGGLAVGVPGELRGLEAAYERCGGGVSWERLFAPSVELARKSKVGRELARRLNAAPFGGASMSAWMLEEEGWRELFAPDGELLKEGEILRRVAYADTLETIGRQGASVFYEGEFAESMIATVQAAGGILTLDDLRSYSAIVLPARQETYRNRTYYTGHYPSGGPIITHLLNVLEGFPSFVDEGRTGLSTHRFVEALKFAFGARTEVGDPAYIKNSHRLSEIPTREYADRVRANITDERTHTLEYYHPHFDIKEDHGTTHLSTVDRWGSSVSLTSTVNLIFGSRVMDKKTGVILNDEMDDFATPGIQDAFGLRHQPCRFDRTASPFNYPAPGKRPLSSTAPMIMDSTEGEVWLSLGGSGGSRIFGAVAQVLLNLDFGYDLGNAVEQSRVHDQLSPAYVSIESGFRDDLIDALKGRGHNTTVFDVNLGIAEVQAVMRDSSGRFFATSDSRKNGIPAAY</sequence>
<evidence type="ECO:0000256" key="2">
    <source>
        <dbReference type="ARBA" id="ARBA00001089"/>
    </source>
</evidence>
<feature type="binding site" evidence="7">
    <location>
        <position position="561"/>
    </location>
    <ligand>
        <name>L-glutamate</name>
        <dbReference type="ChEBI" id="CHEBI:29985"/>
    </ligand>
</feature>
<dbReference type="Pfam" id="PF01019">
    <property type="entry name" value="G_glu_transpept"/>
    <property type="match status" value="1"/>
</dbReference>
<keyword evidence="8" id="KW-0012">Acyltransferase</keyword>
<keyword evidence="8" id="KW-0378">Hydrolase</keyword>
<keyword evidence="10" id="KW-1133">Transmembrane helix</keyword>
<dbReference type="GO" id="GO:0036374">
    <property type="term" value="F:glutathione hydrolase activity"/>
    <property type="evidence" value="ECO:0007669"/>
    <property type="project" value="UniProtKB-UniRule"/>
</dbReference>
<comment type="catalytic activity">
    <reaction evidence="2 8">
        <text>glutathione + H2O = L-cysteinylglycine + L-glutamate</text>
        <dbReference type="Rhea" id="RHEA:28807"/>
        <dbReference type="ChEBI" id="CHEBI:15377"/>
        <dbReference type="ChEBI" id="CHEBI:29985"/>
        <dbReference type="ChEBI" id="CHEBI:57925"/>
        <dbReference type="ChEBI" id="CHEBI:61694"/>
        <dbReference type="EC" id="3.4.19.13"/>
    </reaction>
</comment>
<dbReference type="GO" id="GO:0103068">
    <property type="term" value="F:leukotriene C4 gamma-glutamyl transferase activity"/>
    <property type="evidence" value="ECO:0007669"/>
    <property type="project" value="UniProtKB-EC"/>
</dbReference>
<keyword evidence="12" id="KW-1185">Reference proteome</keyword>
<dbReference type="InterPro" id="IPR000101">
    <property type="entry name" value="GGT_peptidase"/>
</dbReference>
<feature type="binding site" evidence="7">
    <location>
        <position position="621"/>
    </location>
    <ligand>
        <name>L-glutamate</name>
        <dbReference type="ChEBI" id="CHEBI:29985"/>
    </ligand>
</feature>
<reference evidence="12" key="1">
    <citation type="submission" date="2016-09" db="EMBL/GenBank/DDBJ databases">
        <authorList>
            <person name="Jeantristanb JTB J.-T."/>
            <person name="Ricardo R."/>
        </authorList>
    </citation>
    <scope>NUCLEOTIDE SEQUENCE [LARGE SCALE GENOMIC DNA]</scope>
</reference>
<feature type="binding site" evidence="7">
    <location>
        <begin position="537"/>
        <end position="539"/>
    </location>
    <ligand>
        <name>L-glutamate</name>
        <dbReference type="ChEBI" id="CHEBI:29985"/>
    </ligand>
</feature>
<dbReference type="GO" id="GO:0005886">
    <property type="term" value="C:plasma membrane"/>
    <property type="evidence" value="ECO:0007669"/>
    <property type="project" value="TreeGrafter"/>
</dbReference>
<dbReference type="EC" id="2.3.2.2" evidence="8"/>
<dbReference type="GO" id="GO:0000324">
    <property type="term" value="C:fungal-type vacuole"/>
    <property type="evidence" value="ECO:0007669"/>
    <property type="project" value="TreeGrafter"/>
</dbReference>
<proteinExistence type="inferred from homology"/>
<evidence type="ECO:0000256" key="9">
    <source>
        <dbReference type="SAM" id="MobiDB-lite"/>
    </source>
</evidence>
<name>A0A238F7E4_9BASI</name>
<feature type="region of interest" description="Disordered" evidence="9">
    <location>
        <begin position="117"/>
        <end position="150"/>
    </location>
</feature>
<gene>
    <name evidence="11" type="ORF">BQ2448_1176</name>
</gene>
<dbReference type="OrthoDB" id="1081007at2759"/>
<dbReference type="GO" id="GO:0006751">
    <property type="term" value="P:glutathione catabolic process"/>
    <property type="evidence" value="ECO:0007669"/>
    <property type="project" value="UniProtKB-UniRule"/>
</dbReference>
<comment type="function">
    <text evidence="8">Cleaves the gamma-glutamyl peptide bond of glutathione and glutathione conjugates.</text>
</comment>
<dbReference type="Gene3D" id="1.10.246.130">
    <property type="match status" value="1"/>
</dbReference>
<dbReference type="PANTHER" id="PTHR11686:SF9">
    <property type="entry name" value="RE13973P"/>
    <property type="match status" value="1"/>
</dbReference>
<evidence type="ECO:0000256" key="5">
    <source>
        <dbReference type="ARBA" id="ARBA00047417"/>
    </source>
</evidence>
<dbReference type="STRING" id="269621.A0A238F7E4"/>
<evidence type="ECO:0000313" key="12">
    <source>
        <dbReference type="Proteomes" id="UP000198372"/>
    </source>
</evidence>
<comment type="catalytic activity">
    <reaction evidence="5 8">
        <text>an N-terminal (5-L-glutamyl)-[peptide] + an alpha-amino acid = 5-L-glutamyl amino acid + an N-terminal L-alpha-aminoacyl-[peptide]</text>
        <dbReference type="Rhea" id="RHEA:23904"/>
        <dbReference type="Rhea" id="RHEA-COMP:9780"/>
        <dbReference type="Rhea" id="RHEA-COMP:9795"/>
        <dbReference type="ChEBI" id="CHEBI:77644"/>
        <dbReference type="ChEBI" id="CHEBI:78597"/>
        <dbReference type="ChEBI" id="CHEBI:78599"/>
        <dbReference type="ChEBI" id="CHEBI:78608"/>
        <dbReference type="EC" id="2.3.2.2"/>
    </reaction>
</comment>
<feature type="transmembrane region" description="Helical" evidence="10">
    <location>
        <begin position="88"/>
        <end position="111"/>
    </location>
</feature>
<comment type="pathway">
    <text evidence="3 8">Sulfur metabolism; glutathione metabolism.</text>
</comment>
<dbReference type="PRINTS" id="PR01210">
    <property type="entry name" value="GGTRANSPTASE"/>
</dbReference>
<comment type="catalytic activity">
    <reaction evidence="1 8">
        <text>an S-substituted glutathione + H2O = an S-substituted L-cysteinylglycine + L-glutamate</text>
        <dbReference type="Rhea" id="RHEA:59468"/>
        <dbReference type="ChEBI" id="CHEBI:15377"/>
        <dbReference type="ChEBI" id="CHEBI:29985"/>
        <dbReference type="ChEBI" id="CHEBI:90779"/>
        <dbReference type="ChEBI" id="CHEBI:143103"/>
        <dbReference type="EC" id="3.4.19.13"/>
    </reaction>
</comment>